<evidence type="ECO:0000313" key="2">
    <source>
        <dbReference type="Proteomes" id="UP000078396"/>
    </source>
</evidence>
<protein>
    <submittedName>
        <fullName evidence="1">Uncharacterized protein</fullName>
    </submittedName>
</protein>
<dbReference type="AlphaFoldDB" id="A0A178LQH3"/>
<gene>
    <name evidence="1" type="ORF">A4X20_26565</name>
</gene>
<dbReference type="RefSeq" id="WP_064283622.1">
    <property type="nucleotide sequence ID" value="NZ_LWCS01000041.1"/>
</dbReference>
<evidence type="ECO:0000313" key="1">
    <source>
        <dbReference type="EMBL" id="OAN34942.1"/>
    </source>
</evidence>
<comment type="caution">
    <text evidence="1">The sequence shown here is derived from an EMBL/GenBank/DDBJ whole genome shotgun (WGS) entry which is preliminary data.</text>
</comment>
<proteinExistence type="predicted"/>
<dbReference type="OrthoDB" id="21124at2"/>
<dbReference type="EMBL" id="LWCS01000041">
    <property type="protein sequence ID" value="OAN34942.1"/>
    <property type="molecule type" value="Genomic_DNA"/>
</dbReference>
<sequence length="64" mass="7463">MKESAISVLSPPIPVEKRFLGRILKEIYEVKLAHDFPDRRFIVEFNDALVDGSLDDDQLTFWQI</sequence>
<dbReference type="Proteomes" id="UP000078396">
    <property type="component" value="Unassembled WGS sequence"/>
</dbReference>
<reference evidence="1 2" key="1">
    <citation type="submission" date="2016-04" db="EMBL/GenBank/DDBJ databases">
        <title>Draft Genome Sequences of Staphylococcus capitis Strain H36, S. capitis Strain H65, S. cohnii Strain H62, S. hominis Strain H69, Mycobacterium iranicum Strain H39, Plantibacter sp. Strain H53, Pseudomonas oryzihabitans Strain H72, and Microbacterium sp. Strain H83, isolated from residential settings.</title>
        <authorList>
            <person name="Lymperopoulou D."/>
            <person name="Adams R.I."/>
            <person name="Lindow S."/>
            <person name="Coil D.A."/>
            <person name="Jospin G."/>
            <person name="Eisen J.A."/>
        </authorList>
    </citation>
    <scope>NUCLEOTIDE SEQUENCE [LARGE SCALE GENOMIC DNA]</scope>
    <source>
        <strain evidence="1 2">H39</strain>
    </source>
</reference>
<name>A0A178LQH3_MYCIR</name>
<accession>A0A178LQH3</accession>
<organism evidence="1 2">
    <name type="scientific">Mycolicibacterium iranicum</name>
    <name type="common">Mycobacterium iranicum</name>
    <dbReference type="NCBI Taxonomy" id="912594"/>
    <lineage>
        <taxon>Bacteria</taxon>
        <taxon>Bacillati</taxon>
        <taxon>Actinomycetota</taxon>
        <taxon>Actinomycetes</taxon>
        <taxon>Mycobacteriales</taxon>
        <taxon>Mycobacteriaceae</taxon>
        <taxon>Mycolicibacterium</taxon>
    </lineage>
</organism>